<feature type="compositionally biased region" description="Low complexity" evidence="1">
    <location>
        <begin position="88"/>
        <end position="97"/>
    </location>
</feature>
<protein>
    <submittedName>
        <fullName evidence="2">Uncharacterized protein</fullName>
    </submittedName>
</protein>
<organism evidence="2 3">
    <name type="scientific">Penicillium brevicompactum</name>
    <dbReference type="NCBI Taxonomy" id="5074"/>
    <lineage>
        <taxon>Eukaryota</taxon>
        <taxon>Fungi</taxon>
        <taxon>Dikarya</taxon>
        <taxon>Ascomycota</taxon>
        <taxon>Pezizomycotina</taxon>
        <taxon>Eurotiomycetes</taxon>
        <taxon>Eurotiomycetidae</taxon>
        <taxon>Eurotiales</taxon>
        <taxon>Aspergillaceae</taxon>
        <taxon>Penicillium</taxon>
    </lineage>
</organism>
<reference evidence="2" key="1">
    <citation type="submission" date="2022-12" db="EMBL/GenBank/DDBJ databases">
        <authorList>
            <person name="Petersen C."/>
        </authorList>
    </citation>
    <scope>NUCLEOTIDE SEQUENCE</scope>
    <source>
        <strain evidence="2">IBT 35673</strain>
    </source>
</reference>
<accession>A0A9W9Q9D5</accession>
<feature type="compositionally biased region" description="Basic and acidic residues" evidence="1">
    <location>
        <begin position="147"/>
        <end position="156"/>
    </location>
</feature>
<proteinExistence type="predicted"/>
<name>A0A9W9Q9D5_PENBR</name>
<feature type="region of interest" description="Disordered" evidence="1">
    <location>
        <begin position="122"/>
        <end position="157"/>
    </location>
</feature>
<gene>
    <name evidence="2" type="ORF">N7452_009820</name>
</gene>
<dbReference type="AlphaFoldDB" id="A0A9W9Q9D5"/>
<dbReference type="PROSITE" id="PS51257">
    <property type="entry name" value="PROKAR_LIPOPROTEIN"/>
    <property type="match status" value="1"/>
</dbReference>
<evidence type="ECO:0000256" key="1">
    <source>
        <dbReference type="SAM" id="MobiDB-lite"/>
    </source>
</evidence>
<comment type="caution">
    <text evidence="2">The sequence shown here is derived from an EMBL/GenBank/DDBJ whole genome shotgun (WGS) entry which is preliminary data.</text>
</comment>
<dbReference type="EMBL" id="JAPZBQ010000005">
    <property type="protein sequence ID" value="KAJ5329430.1"/>
    <property type="molecule type" value="Genomic_DNA"/>
</dbReference>
<dbReference type="Proteomes" id="UP001147695">
    <property type="component" value="Unassembled WGS sequence"/>
</dbReference>
<sequence length="209" mass="22399">MANRKSWKTGIISCVVVTTACTLLVLTAKGFNRLMTEENCHSAMCHLQPWWQQTVYQSSAEIPTPMSTVSPSSMTTDAPHMQLKRETSNATANPTETPTEKTEKTAVETTAVEIPSCELTSCEHTQSNDPGRGMAQGTTAETVPLGDDSKSEHGMDQIEEESQSQFGCLNNDLGAANIKIARLGMNVAMDGMDTGVLRRRGGIGSAGST</sequence>
<feature type="compositionally biased region" description="Low complexity" evidence="1">
    <location>
        <begin position="63"/>
        <end position="76"/>
    </location>
</feature>
<feature type="region of interest" description="Disordered" evidence="1">
    <location>
        <begin position="63"/>
        <end position="106"/>
    </location>
</feature>
<evidence type="ECO:0000313" key="2">
    <source>
        <dbReference type="EMBL" id="KAJ5329430.1"/>
    </source>
</evidence>
<reference evidence="2" key="2">
    <citation type="journal article" date="2023" name="IMA Fungus">
        <title>Comparative genomic study of the Penicillium genus elucidates a diverse pangenome and 15 lateral gene transfer events.</title>
        <authorList>
            <person name="Petersen C."/>
            <person name="Sorensen T."/>
            <person name="Nielsen M.R."/>
            <person name="Sondergaard T.E."/>
            <person name="Sorensen J.L."/>
            <person name="Fitzpatrick D.A."/>
            <person name="Frisvad J.C."/>
            <person name="Nielsen K.L."/>
        </authorList>
    </citation>
    <scope>NUCLEOTIDE SEQUENCE</scope>
    <source>
        <strain evidence="2">IBT 35673</strain>
    </source>
</reference>
<evidence type="ECO:0000313" key="3">
    <source>
        <dbReference type="Proteomes" id="UP001147695"/>
    </source>
</evidence>